<feature type="compositionally biased region" description="Gly residues" evidence="13">
    <location>
        <begin position="144"/>
        <end position="163"/>
    </location>
</feature>
<dbReference type="SUPFAM" id="SSF52540">
    <property type="entry name" value="P-loop containing nucleoside triphosphate hydrolases"/>
    <property type="match status" value="1"/>
</dbReference>
<keyword evidence="17" id="KW-1185">Reference proteome</keyword>
<evidence type="ECO:0000256" key="7">
    <source>
        <dbReference type="ARBA" id="ARBA00022801"/>
    </source>
</evidence>
<feature type="non-terminal residue" evidence="16">
    <location>
        <position position="793"/>
    </location>
</feature>
<evidence type="ECO:0000256" key="4">
    <source>
        <dbReference type="ARBA" id="ARBA00022517"/>
    </source>
</evidence>
<dbReference type="GO" id="GO:0003724">
    <property type="term" value="F:RNA helicase activity"/>
    <property type="evidence" value="ECO:0007669"/>
    <property type="project" value="UniProtKB-EC"/>
</dbReference>
<dbReference type="EC" id="3.6.4.13" evidence="3"/>
<evidence type="ECO:0000256" key="1">
    <source>
        <dbReference type="ARBA" id="ARBA00004604"/>
    </source>
</evidence>
<dbReference type="Proteomes" id="UP001328107">
    <property type="component" value="Unassembled WGS sequence"/>
</dbReference>
<dbReference type="GO" id="GO:0005524">
    <property type="term" value="F:ATP binding"/>
    <property type="evidence" value="ECO:0007669"/>
    <property type="project" value="UniProtKB-KW"/>
</dbReference>
<dbReference type="PROSITE" id="PS00039">
    <property type="entry name" value="DEAD_ATP_HELICASE"/>
    <property type="match status" value="1"/>
</dbReference>
<dbReference type="Gene3D" id="3.40.50.300">
    <property type="entry name" value="P-loop containing nucleotide triphosphate hydrolases"/>
    <property type="match status" value="2"/>
</dbReference>
<accession>A0AAN5DAC9</accession>
<dbReference type="InterPro" id="IPR027417">
    <property type="entry name" value="P-loop_NTPase"/>
</dbReference>
<evidence type="ECO:0000259" key="15">
    <source>
        <dbReference type="PROSITE" id="PS51194"/>
    </source>
</evidence>
<dbReference type="PANTHER" id="PTHR47958">
    <property type="entry name" value="ATP-DEPENDENT RNA HELICASE DBP3"/>
    <property type="match status" value="1"/>
</dbReference>
<keyword evidence="10" id="KW-0539">Nucleus</keyword>
<reference evidence="17" key="1">
    <citation type="submission" date="2022-10" db="EMBL/GenBank/DDBJ databases">
        <title>Genome assembly of Pristionchus species.</title>
        <authorList>
            <person name="Yoshida K."/>
            <person name="Sommer R.J."/>
        </authorList>
    </citation>
    <scope>NUCLEOTIDE SEQUENCE [LARGE SCALE GENOMIC DNA]</scope>
    <source>
        <strain evidence="17">RS5460</strain>
    </source>
</reference>
<gene>
    <name evidence="16" type="ORF">PMAYCL1PPCAC_29147</name>
</gene>
<comment type="similarity">
    <text evidence="2">Belongs to the DEAD box helicase family. DDX5/DBP2 subfamily.</text>
</comment>
<keyword evidence="9 12" id="KW-0067">ATP-binding</keyword>
<evidence type="ECO:0000256" key="12">
    <source>
        <dbReference type="RuleBase" id="RU000492"/>
    </source>
</evidence>
<comment type="function">
    <text evidence="11">ATP-dependent RNA helicase required for 60S ribosomal subunit synthesis. Involved in efficient pre-rRNA processing, predominantly at site A3, which is necessary for the normal formation of 25S and 5.8S rRNAs.</text>
</comment>
<dbReference type="SMART" id="SM00487">
    <property type="entry name" value="DEXDc"/>
    <property type="match status" value="1"/>
</dbReference>
<dbReference type="InterPro" id="IPR014001">
    <property type="entry name" value="Helicase_ATP-bd"/>
</dbReference>
<comment type="caution">
    <text evidence="16">The sequence shown here is derived from an EMBL/GenBank/DDBJ whole genome shotgun (WGS) entry which is preliminary data.</text>
</comment>
<feature type="domain" description="Helicase C-terminal" evidence="15">
    <location>
        <begin position="597"/>
        <end position="747"/>
    </location>
</feature>
<dbReference type="Pfam" id="PF00270">
    <property type="entry name" value="DEAD"/>
    <property type="match status" value="1"/>
</dbReference>
<feature type="domain" description="Helicase ATP-binding" evidence="14">
    <location>
        <begin position="373"/>
        <end position="557"/>
    </location>
</feature>
<dbReference type="GO" id="GO:0016787">
    <property type="term" value="F:hydrolase activity"/>
    <property type="evidence" value="ECO:0007669"/>
    <property type="project" value="UniProtKB-KW"/>
</dbReference>
<evidence type="ECO:0000256" key="10">
    <source>
        <dbReference type="ARBA" id="ARBA00023242"/>
    </source>
</evidence>
<feature type="compositionally biased region" description="Gly residues" evidence="13">
    <location>
        <begin position="231"/>
        <end position="249"/>
    </location>
</feature>
<dbReference type="InterPro" id="IPR011545">
    <property type="entry name" value="DEAD/DEAH_box_helicase_dom"/>
</dbReference>
<feature type="compositionally biased region" description="Basic and acidic residues" evidence="13">
    <location>
        <begin position="164"/>
        <end position="175"/>
    </location>
</feature>
<organism evidence="16 17">
    <name type="scientific">Pristionchus mayeri</name>
    <dbReference type="NCBI Taxonomy" id="1317129"/>
    <lineage>
        <taxon>Eukaryota</taxon>
        <taxon>Metazoa</taxon>
        <taxon>Ecdysozoa</taxon>
        <taxon>Nematoda</taxon>
        <taxon>Chromadorea</taxon>
        <taxon>Rhabditida</taxon>
        <taxon>Rhabditina</taxon>
        <taxon>Diplogasteromorpha</taxon>
        <taxon>Diplogasteroidea</taxon>
        <taxon>Neodiplogasteridae</taxon>
        <taxon>Pristionchus</taxon>
    </lineage>
</organism>
<dbReference type="GO" id="GO:0003676">
    <property type="term" value="F:nucleic acid binding"/>
    <property type="evidence" value="ECO:0007669"/>
    <property type="project" value="InterPro"/>
</dbReference>
<evidence type="ECO:0000313" key="16">
    <source>
        <dbReference type="EMBL" id="GMR58952.1"/>
    </source>
</evidence>
<feature type="region of interest" description="Disordered" evidence="13">
    <location>
        <begin position="1"/>
        <end position="281"/>
    </location>
</feature>
<keyword evidence="7 12" id="KW-0378">Hydrolase</keyword>
<evidence type="ECO:0000256" key="9">
    <source>
        <dbReference type="ARBA" id="ARBA00022840"/>
    </source>
</evidence>
<dbReference type="SMART" id="SM00490">
    <property type="entry name" value="HELICc"/>
    <property type="match status" value="1"/>
</dbReference>
<dbReference type="Pfam" id="PF00271">
    <property type="entry name" value="Helicase_C"/>
    <property type="match status" value="1"/>
</dbReference>
<keyword evidence="4" id="KW-0690">Ribosome biogenesis</keyword>
<dbReference type="CDD" id="cd00268">
    <property type="entry name" value="DEADc"/>
    <property type="match status" value="1"/>
</dbReference>
<dbReference type="InterPro" id="IPR044742">
    <property type="entry name" value="DEAD/DEAH_RhlB"/>
</dbReference>
<feature type="compositionally biased region" description="Basic and acidic residues" evidence="13">
    <location>
        <begin position="78"/>
        <end position="120"/>
    </location>
</feature>
<dbReference type="PROSITE" id="PS51192">
    <property type="entry name" value="HELICASE_ATP_BIND_1"/>
    <property type="match status" value="1"/>
</dbReference>
<evidence type="ECO:0000256" key="6">
    <source>
        <dbReference type="ARBA" id="ARBA00022741"/>
    </source>
</evidence>
<feature type="region of interest" description="Disordered" evidence="13">
    <location>
        <begin position="751"/>
        <end position="770"/>
    </location>
</feature>
<proteinExistence type="inferred from homology"/>
<evidence type="ECO:0000256" key="2">
    <source>
        <dbReference type="ARBA" id="ARBA00009334"/>
    </source>
</evidence>
<sequence>DRDGGFGGERGGRGGGVGGGRDGRDGGFGGDRENGFSGGPRGEREGGFGGERGGRGRYGGDREGFGDRGGRGGGFGGRGDRDGGFGGRGDRDGGFGGERDGGRRGGRDDRDGGFGGDQERGFGGGGGDRDGFNSGRGDRDGFNSGRGGRDGGFGGRGGGFGGEGRSDNEFGRGGREGGFGGRDGFNDRNGSGFDRERDGFSGGRGGYNGGRGGGRGGYNGDGGSRRDGFGDRGGSFGRDEGGFGSGRQGGFNDRNGDGGFGSDRGFGGGRGGGFGGRGERDLDQLNSNGERMYAMRGYQTVTRSAAELYESDARNAEEQLLDADMPVKITGIDSDTIHPIQSWEESGLDQTLVDICVNKCKYKVVRPIQAIGIPAIMAGRDILAQSETGSGKSATFMLPIVHELITENRELGPGKVEAIMVAPTRELVLQLHEQAIRFTQSISAIKVVCSIGQSGYGPTVSQLSTEGAHILVATIGRLKDHIDKQHIKLDSLRYFVLDEADRMLEDKNGTREMDYIFRRTNWPKVCREDIQSLLFSATIGNDVKVYAAHLLKKNFLSITPEQDIGANKKITQNFHRYDSAKGVVSHCCFLSRSLLTGLLQEAEECEKNGATFRKTLIFVNKKESTNALALFFSAKLDGVKAQSLHGDKGQDLRDEAITQFRKGEVKILIGTDVCERGLDIEGLQHVINFDMPTEAERYTHRIGRTGRVRNGTATSFIVGQDARILPPIIQIAKAAGQRVPEWMEELVNGGGGSGFGRGGDSGGFGNGGGGFGQGSSGFGASNGFGSGGFDAGT</sequence>
<keyword evidence="5" id="KW-0698">rRNA processing</keyword>
<keyword evidence="8 12" id="KW-0347">Helicase</keyword>
<evidence type="ECO:0000256" key="3">
    <source>
        <dbReference type="ARBA" id="ARBA00012552"/>
    </source>
</evidence>
<feature type="compositionally biased region" description="Basic and acidic residues" evidence="13">
    <location>
        <begin position="21"/>
        <end position="34"/>
    </location>
</feature>
<feature type="compositionally biased region" description="Gly residues" evidence="13">
    <location>
        <begin position="1"/>
        <end position="20"/>
    </location>
</feature>
<dbReference type="AlphaFoldDB" id="A0AAN5DAC9"/>
<feature type="compositionally biased region" description="Gly residues" evidence="13">
    <location>
        <begin position="257"/>
        <end position="276"/>
    </location>
</feature>
<evidence type="ECO:0000259" key="14">
    <source>
        <dbReference type="PROSITE" id="PS51192"/>
    </source>
</evidence>
<feature type="non-terminal residue" evidence="16">
    <location>
        <position position="1"/>
    </location>
</feature>
<protein>
    <recommendedName>
        <fullName evidence="3">RNA helicase</fullName>
        <ecNumber evidence="3">3.6.4.13</ecNumber>
    </recommendedName>
</protein>
<dbReference type="GO" id="GO:0043186">
    <property type="term" value="C:P granule"/>
    <property type="evidence" value="ECO:0007669"/>
    <property type="project" value="UniProtKB-ARBA"/>
</dbReference>
<dbReference type="InterPro" id="IPR000629">
    <property type="entry name" value="RNA-helicase_DEAD-box_CS"/>
</dbReference>
<feature type="compositionally biased region" description="Basic and acidic residues" evidence="13">
    <location>
        <begin position="127"/>
        <end position="141"/>
    </location>
</feature>
<dbReference type="CDD" id="cd18787">
    <property type="entry name" value="SF2_C_DEAD"/>
    <property type="match status" value="1"/>
</dbReference>
<evidence type="ECO:0000256" key="13">
    <source>
        <dbReference type="SAM" id="MobiDB-lite"/>
    </source>
</evidence>
<dbReference type="InterPro" id="IPR001650">
    <property type="entry name" value="Helicase_C-like"/>
</dbReference>
<feature type="compositionally biased region" description="Basic and acidic residues" evidence="13">
    <location>
        <begin position="41"/>
        <end position="70"/>
    </location>
</feature>
<dbReference type="PROSITE" id="PS51194">
    <property type="entry name" value="HELICASE_CTER"/>
    <property type="match status" value="1"/>
</dbReference>
<evidence type="ECO:0000256" key="8">
    <source>
        <dbReference type="ARBA" id="ARBA00022806"/>
    </source>
</evidence>
<evidence type="ECO:0000313" key="17">
    <source>
        <dbReference type="Proteomes" id="UP001328107"/>
    </source>
</evidence>
<keyword evidence="6 12" id="KW-0547">Nucleotide-binding</keyword>
<name>A0AAN5DAC9_9BILA</name>
<dbReference type="EMBL" id="BTRK01000006">
    <property type="protein sequence ID" value="GMR58952.1"/>
    <property type="molecule type" value="Genomic_DNA"/>
</dbReference>
<comment type="subcellular location">
    <subcellularLocation>
        <location evidence="1">Nucleus</location>
        <location evidence="1">Nucleolus</location>
    </subcellularLocation>
</comment>
<evidence type="ECO:0000256" key="11">
    <source>
        <dbReference type="ARBA" id="ARBA00037449"/>
    </source>
</evidence>
<feature type="compositionally biased region" description="Gly residues" evidence="13">
    <location>
        <begin position="200"/>
        <end position="222"/>
    </location>
</feature>
<evidence type="ECO:0000256" key="5">
    <source>
        <dbReference type="ARBA" id="ARBA00022552"/>
    </source>
</evidence>